<dbReference type="CDD" id="cd02947">
    <property type="entry name" value="TRX_family"/>
    <property type="match status" value="1"/>
</dbReference>
<gene>
    <name evidence="11" type="ORF">A2Y62_21875</name>
</gene>
<evidence type="ECO:0000256" key="8">
    <source>
        <dbReference type="PIRSR" id="PIRSR000077-1"/>
    </source>
</evidence>
<organism evidence="11 12">
    <name type="scientific">Candidatus Fischerbacteria bacterium RBG_13_37_8</name>
    <dbReference type="NCBI Taxonomy" id="1817863"/>
    <lineage>
        <taxon>Bacteria</taxon>
        <taxon>Candidatus Fischeribacteriota</taxon>
    </lineage>
</organism>
<dbReference type="FunFam" id="3.40.30.10:FF:000001">
    <property type="entry name" value="Thioredoxin"/>
    <property type="match status" value="1"/>
</dbReference>
<dbReference type="GO" id="GO:0005829">
    <property type="term" value="C:cytosol"/>
    <property type="evidence" value="ECO:0007669"/>
    <property type="project" value="TreeGrafter"/>
</dbReference>
<dbReference type="PRINTS" id="PR00421">
    <property type="entry name" value="THIOREDOXIN"/>
</dbReference>
<feature type="disulfide bond" description="Redox-active" evidence="9">
    <location>
        <begin position="33"/>
        <end position="36"/>
    </location>
</feature>
<evidence type="ECO:0000256" key="3">
    <source>
        <dbReference type="ARBA" id="ARBA00022982"/>
    </source>
</evidence>
<evidence type="ECO:0000256" key="1">
    <source>
        <dbReference type="ARBA" id="ARBA00008987"/>
    </source>
</evidence>
<keyword evidence="3" id="KW-0249">Electron transport</keyword>
<protein>
    <recommendedName>
        <fullName evidence="6 7">Thioredoxin</fullName>
    </recommendedName>
</protein>
<dbReference type="Gene3D" id="3.40.30.10">
    <property type="entry name" value="Glutaredoxin"/>
    <property type="match status" value="1"/>
</dbReference>
<dbReference type="NCBIfam" id="TIGR01068">
    <property type="entry name" value="thioredoxin"/>
    <property type="match status" value="1"/>
</dbReference>
<feature type="active site" description="Nucleophile" evidence="8">
    <location>
        <position position="36"/>
    </location>
</feature>
<dbReference type="GO" id="GO:0045454">
    <property type="term" value="P:cell redox homeostasis"/>
    <property type="evidence" value="ECO:0007669"/>
    <property type="project" value="TreeGrafter"/>
</dbReference>
<evidence type="ECO:0000313" key="12">
    <source>
        <dbReference type="Proteomes" id="UP000178943"/>
    </source>
</evidence>
<reference evidence="11 12" key="1">
    <citation type="journal article" date="2016" name="Nat. Commun.">
        <title>Thousands of microbial genomes shed light on interconnected biogeochemical processes in an aquifer system.</title>
        <authorList>
            <person name="Anantharaman K."/>
            <person name="Brown C.T."/>
            <person name="Hug L.A."/>
            <person name="Sharon I."/>
            <person name="Castelle C.J."/>
            <person name="Probst A.J."/>
            <person name="Thomas B.C."/>
            <person name="Singh A."/>
            <person name="Wilkins M.J."/>
            <person name="Karaoz U."/>
            <person name="Brodie E.L."/>
            <person name="Williams K.H."/>
            <person name="Hubbard S.S."/>
            <person name="Banfield J.F."/>
        </authorList>
    </citation>
    <scope>NUCLEOTIDE SEQUENCE [LARGE SCALE GENOMIC DNA]</scope>
</reference>
<feature type="site" description="Deprotonates C-terminal active site Cys" evidence="8">
    <location>
        <position position="27"/>
    </location>
</feature>
<dbReference type="GO" id="GO:0015035">
    <property type="term" value="F:protein-disulfide reductase activity"/>
    <property type="evidence" value="ECO:0007669"/>
    <property type="project" value="UniProtKB-UniRule"/>
</dbReference>
<dbReference type="Pfam" id="PF00085">
    <property type="entry name" value="Thioredoxin"/>
    <property type="match status" value="1"/>
</dbReference>
<feature type="domain" description="Thioredoxin" evidence="10">
    <location>
        <begin position="1"/>
        <end position="109"/>
    </location>
</feature>
<dbReference type="Proteomes" id="UP000178943">
    <property type="component" value="Unassembled WGS sequence"/>
</dbReference>
<feature type="active site" description="Nucleophile" evidence="8">
    <location>
        <position position="33"/>
    </location>
</feature>
<proteinExistence type="inferred from homology"/>
<evidence type="ECO:0000256" key="5">
    <source>
        <dbReference type="ARBA" id="ARBA00023284"/>
    </source>
</evidence>
<evidence type="ECO:0000313" key="11">
    <source>
        <dbReference type="EMBL" id="OGF66856.1"/>
    </source>
</evidence>
<dbReference type="PANTHER" id="PTHR45663:SF11">
    <property type="entry name" value="GEO12009P1"/>
    <property type="match status" value="1"/>
</dbReference>
<dbReference type="PANTHER" id="PTHR45663">
    <property type="entry name" value="GEO12009P1"/>
    <property type="match status" value="1"/>
</dbReference>
<dbReference type="PROSITE" id="PS51352">
    <property type="entry name" value="THIOREDOXIN_2"/>
    <property type="match status" value="1"/>
</dbReference>
<comment type="caution">
    <text evidence="11">The sequence shown here is derived from an EMBL/GenBank/DDBJ whole genome shotgun (WGS) entry which is preliminary data.</text>
</comment>
<dbReference type="InterPro" id="IPR005746">
    <property type="entry name" value="Thioredoxin"/>
</dbReference>
<dbReference type="EMBL" id="MFGW01000080">
    <property type="protein sequence ID" value="OGF66856.1"/>
    <property type="molecule type" value="Genomic_DNA"/>
</dbReference>
<sequence length="112" mass="12858">MSNNLVTFTDSNFETEVLHSKEPVLVDFWATWCQPCLALTPIIEEIAHDYQNRLKIGKLNVDENPQTQSRYMIFSIPTLILFKNGEIQEQVIGFKPKAELVRLIESLLPPAK</sequence>
<evidence type="ECO:0000256" key="2">
    <source>
        <dbReference type="ARBA" id="ARBA00022448"/>
    </source>
</evidence>
<keyword evidence="5 9" id="KW-0676">Redox-active center</keyword>
<feature type="site" description="Contributes to redox potential value" evidence="8">
    <location>
        <position position="35"/>
    </location>
</feature>
<accession>A0A1F5VTS4</accession>
<feature type="site" description="Contributes to redox potential value" evidence="8">
    <location>
        <position position="34"/>
    </location>
</feature>
<evidence type="ECO:0000256" key="7">
    <source>
        <dbReference type="PIRNR" id="PIRNR000077"/>
    </source>
</evidence>
<evidence type="ECO:0000256" key="4">
    <source>
        <dbReference type="ARBA" id="ARBA00023157"/>
    </source>
</evidence>
<dbReference type="STRING" id="1817863.A2Y62_21875"/>
<dbReference type="PIRSF" id="PIRSF000077">
    <property type="entry name" value="Thioredoxin"/>
    <property type="match status" value="1"/>
</dbReference>
<keyword evidence="4 9" id="KW-1015">Disulfide bond</keyword>
<keyword evidence="2" id="KW-0813">Transport</keyword>
<dbReference type="InterPro" id="IPR036249">
    <property type="entry name" value="Thioredoxin-like_sf"/>
</dbReference>
<name>A0A1F5VTS4_9BACT</name>
<dbReference type="AlphaFoldDB" id="A0A1F5VTS4"/>
<evidence type="ECO:0000256" key="9">
    <source>
        <dbReference type="PIRSR" id="PIRSR000077-4"/>
    </source>
</evidence>
<dbReference type="SUPFAM" id="SSF52833">
    <property type="entry name" value="Thioredoxin-like"/>
    <property type="match status" value="1"/>
</dbReference>
<comment type="similarity">
    <text evidence="1 7">Belongs to the thioredoxin family.</text>
</comment>
<evidence type="ECO:0000256" key="6">
    <source>
        <dbReference type="NCBIfam" id="TIGR01068"/>
    </source>
</evidence>
<evidence type="ECO:0000259" key="10">
    <source>
        <dbReference type="PROSITE" id="PS51352"/>
    </source>
</evidence>
<dbReference type="InterPro" id="IPR013766">
    <property type="entry name" value="Thioredoxin_domain"/>
</dbReference>